<reference evidence="11 12" key="1">
    <citation type="journal article" date="2018" name="Sci. Rep.">
        <title>Raphidocelis subcapitata (=Pseudokirchneriella subcapitata) provides an insight into genome evolution and environmental adaptations in the Sphaeropleales.</title>
        <authorList>
            <person name="Suzuki S."/>
            <person name="Yamaguchi H."/>
            <person name="Nakajima N."/>
            <person name="Kawachi M."/>
        </authorList>
    </citation>
    <scope>NUCLEOTIDE SEQUENCE [LARGE SCALE GENOMIC DNA]</scope>
    <source>
        <strain evidence="11 12">NIES-35</strain>
    </source>
</reference>
<dbReference type="GO" id="GO:0005783">
    <property type="term" value="C:endoplasmic reticulum"/>
    <property type="evidence" value="ECO:0007669"/>
    <property type="project" value="TreeGrafter"/>
</dbReference>
<sequence>MEGYGDDVAGRSFHHGRFVQRLRTAAAGTPGVTAREGTVRRLLNDKGVDWSEGEPVSGVQYKSADGELRTARAHLTIVCDGMYSQFRKQLADPDMAHPSFFVGLLLKGVSLPFPNHGHVVLAKPSPILFYPISSKEVRCLVDVPGPKLPADLPAYLRTHVAPEVPSELRAAFLEATEGAVRTMQNKQCTSKPLHQPGALLLGDAFNMRHPLTGGGMTVALSDTRLLCEMLRPLPDFEDAVATAGRTAEFYTARKPLSATINTLANALYKVFCATGDPAQEEMRSACFDYLSLGGIYAAGPISLLSGLNPSPSVLVMHFFMVALYGVGRLLLPRPTLRGLWMSLALLVSASRIILPILWNEGPRAVFFPGLAPKPLKGIKSVEKSMSRSVSARSLGYGA</sequence>
<keyword evidence="5 9" id="KW-0285">Flavoprotein</keyword>
<dbReference type="SUPFAM" id="SSF51905">
    <property type="entry name" value="FAD/NAD(P)-binding domain"/>
    <property type="match status" value="1"/>
</dbReference>
<evidence type="ECO:0000256" key="3">
    <source>
        <dbReference type="ARBA" id="ARBA00008802"/>
    </source>
</evidence>
<dbReference type="Pfam" id="PF08491">
    <property type="entry name" value="SE"/>
    <property type="match status" value="1"/>
</dbReference>
<dbReference type="GO" id="GO:0016126">
    <property type="term" value="P:sterol biosynthetic process"/>
    <property type="evidence" value="ECO:0007669"/>
    <property type="project" value="UniProtKB-UniRule"/>
</dbReference>
<evidence type="ECO:0000256" key="4">
    <source>
        <dbReference type="ARBA" id="ARBA00012312"/>
    </source>
</evidence>
<comment type="similarity">
    <text evidence="3 9">Belongs to the squalene monooxygenase family.</text>
</comment>
<comment type="caution">
    <text evidence="11">The sequence shown here is derived from an EMBL/GenBank/DDBJ whole genome shotgun (WGS) entry which is preliminary data.</text>
</comment>
<gene>
    <name evidence="11" type="ORF">Rsub_05774</name>
</gene>
<dbReference type="Gene3D" id="3.50.50.60">
    <property type="entry name" value="FAD/NAD(P)-binding domain"/>
    <property type="match status" value="1"/>
</dbReference>
<keyword evidence="6 9" id="KW-0274">FAD</keyword>
<dbReference type="InterPro" id="IPR036188">
    <property type="entry name" value="FAD/NAD-bd_sf"/>
</dbReference>
<dbReference type="EC" id="1.14.14.17" evidence="4 9"/>
<dbReference type="InterPro" id="IPR040125">
    <property type="entry name" value="Squalene_monox"/>
</dbReference>
<dbReference type="PANTHER" id="PTHR10835:SF0">
    <property type="entry name" value="SQUALENE MONOOXYGENASE"/>
    <property type="match status" value="1"/>
</dbReference>
<keyword evidence="12" id="KW-1185">Reference proteome</keyword>
<accession>A0A2V0NZ74</accession>
<feature type="domain" description="Squalene epoxidase" evidence="10">
    <location>
        <begin position="73"/>
        <end position="337"/>
    </location>
</feature>
<dbReference type="FunCoup" id="A0A2V0NZ74">
    <property type="interactions" value="685"/>
</dbReference>
<evidence type="ECO:0000256" key="2">
    <source>
        <dbReference type="ARBA" id="ARBA00005018"/>
    </source>
</evidence>
<comment type="pathway">
    <text evidence="2">Terpene metabolism; lanosterol biosynthesis; lanosterol from farnesyl diphosphate: step 2/3.</text>
</comment>
<evidence type="ECO:0000256" key="7">
    <source>
        <dbReference type="ARBA" id="ARBA00023002"/>
    </source>
</evidence>
<keyword evidence="11" id="KW-0503">Monooxygenase</keyword>
<feature type="transmembrane region" description="Helical" evidence="9">
    <location>
        <begin position="313"/>
        <end position="331"/>
    </location>
</feature>
<evidence type="ECO:0000256" key="8">
    <source>
        <dbReference type="ARBA" id="ARBA00023136"/>
    </source>
</evidence>
<evidence type="ECO:0000313" key="11">
    <source>
        <dbReference type="EMBL" id="GBF92938.1"/>
    </source>
</evidence>
<keyword evidence="9" id="KW-1133">Transmembrane helix</keyword>
<dbReference type="OrthoDB" id="1678617at2759"/>
<dbReference type="EMBL" id="BDRX01000036">
    <property type="protein sequence ID" value="GBF92938.1"/>
    <property type="molecule type" value="Genomic_DNA"/>
</dbReference>
<comment type="subcellular location">
    <subcellularLocation>
        <location evidence="9">Membrane</location>
        <topology evidence="9">Multi-pass membrane protein</topology>
    </subcellularLocation>
</comment>
<evidence type="ECO:0000256" key="9">
    <source>
        <dbReference type="RuleBase" id="RU367121"/>
    </source>
</evidence>
<dbReference type="GO" id="GO:0016020">
    <property type="term" value="C:membrane"/>
    <property type="evidence" value="ECO:0007669"/>
    <property type="project" value="UniProtKB-SubCell"/>
</dbReference>
<dbReference type="InterPro" id="IPR013698">
    <property type="entry name" value="Squalene_epoxidase"/>
</dbReference>
<keyword evidence="7 9" id="KW-0560">Oxidoreductase</keyword>
<organism evidence="11 12">
    <name type="scientific">Raphidocelis subcapitata</name>
    <dbReference type="NCBI Taxonomy" id="307507"/>
    <lineage>
        <taxon>Eukaryota</taxon>
        <taxon>Viridiplantae</taxon>
        <taxon>Chlorophyta</taxon>
        <taxon>core chlorophytes</taxon>
        <taxon>Chlorophyceae</taxon>
        <taxon>CS clade</taxon>
        <taxon>Sphaeropleales</taxon>
        <taxon>Selenastraceae</taxon>
        <taxon>Raphidocelis</taxon>
    </lineage>
</organism>
<evidence type="ECO:0000256" key="6">
    <source>
        <dbReference type="ARBA" id="ARBA00022827"/>
    </source>
</evidence>
<evidence type="ECO:0000256" key="5">
    <source>
        <dbReference type="ARBA" id="ARBA00022630"/>
    </source>
</evidence>
<keyword evidence="8 9" id="KW-0472">Membrane</keyword>
<comment type="catalytic activity">
    <reaction evidence="9">
        <text>squalene + reduced [NADPH--hemoprotein reductase] + O2 = (S)-2,3-epoxysqualene + oxidized [NADPH--hemoprotein reductase] + H2O + H(+)</text>
        <dbReference type="Rhea" id="RHEA:25282"/>
        <dbReference type="Rhea" id="RHEA-COMP:11964"/>
        <dbReference type="Rhea" id="RHEA-COMP:11965"/>
        <dbReference type="ChEBI" id="CHEBI:15377"/>
        <dbReference type="ChEBI" id="CHEBI:15378"/>
        <dbReference type="ChEBI" id="CHEBI:15379"/>
        <dbReference type="ChEBI" id="CHEBI:15440"/>
        <dbReference type="ChEBI" id="CHEBI:15441"/>
        <dbReference type="ChEBI" id="CHEBI:57618"/>
        <dbReference type="ChEBI" id="CHEBI:58210"/>
        <dbReference type="EC" id="1.14.14.17"/>
    </reaction>
</comment>
<dbReference type="GO" id="GO:0050660">
    <property type="term" value="F:flavin adenine dinucleotide binding"/>
    <property type="evidence" value="ECO:0007669"/>
    <property type="project" value="UniProtKB-UniRule"/>
</dbReference>
<dbReference type="PANTHER" id="PTHR10835">
    <property type="entry name" value="SQUALENE MONOOXYGENASE"/>
    <property type="match status" value="1"/>
</dbReference>
<dbReference type="UniPathway" id="UPA00767">
    <property type="reaction ID" value="UER00752"/>
</dbReference>
<comment type="function">
    <text evidence="9">Catalyzes the stereospecific oxidation of squalene to (S)-2,3-epoxysqualene, and is considered to be a rate-limiting enzyme in steroid biosynthesis.</text>
</comment>
<proteinExistence type="inferred from homology"/>
<evidence type="ECO:0000313" key="12">
    <source>
        <dbReference type="Proteomes" id="UP000247498"/>
    </source>
</evidence>
<evidence type="ECO:0000256" key="1">
    <source>
        <dbReference type="ARBA" id="ARBA00001974"/>
    </source>
</evidence>
<protein>
    <recommendedName>
        <fullName evidence="4 9">Squalene monooxygenase</fullName>
        <ecNumber evidence="4 9">1.14.14.17</ecNumber>
    </recommendedName>
</protein>
<dbReference type="AlphaFoldDB" id="A0A2V0NZ74"/>
<dbReference type="STRING" id="307507.A0A2V0NZ74"/>
<evidence type="ECO:0000259" key="10">
    <source>
        <dbReference type="Pfam" id="PF08491"/>
    </source>
</evidence>
<feature type="transmembrane region" description="Helical" evidence="9">
    <location>
        <begin position="338"/>
        <end position="358"/>
    </location>
</feature>
<dbReference type="GO" id="GO:0004506">
    <property type="term" value="F:squalene monooxygenase activity"/>
    <property type="evidence" value="ECO:0007669"/>
    <property type="project" value="UniProtKB-UniRule"/>
</dbReference>
<dbReference type="Proteomes" id="UP000247498">
    <property type="component" value="Unassembled WGS sequence"/>
</dbReference>
<dbReference type="InParanoid" id="A0A2V0NZ74"/>
<keyword evidence="9" id="KW-0812">Transmembrane</keyword>
<name>A0A2V0NZ74_9CHLO</name>
<comment type="cofactor">
    <cofactor evidence="1 9">
        <name>FAD</name>
        <dbReference type="ChEBI" id="CHEBI:57692"/>
    </cofactor>
</comment>